<sequence length="97" mass="10479">MDIAKVTNSEFKSGTLEDALEEADIFIGVSAPGVLKTEWISKMVERPVIFAMANPIPEIYPDEALLEAGAYIVGTAAVIFITKLIISLLSQVFLGVH</sequence>
<accession>A0A380JTQ1</accession>
<dbReference type="Gene3D" id="3.40.50.720">
    <property type="entry name" value="NAD(P)-binding Rossmann-like Domain"/>
    <property type="match status" value="1"/>
</dbReference>
<organism evidence="4 5">
    <name type="scientific">Streptococcus dysgalactiae subsp. dysgalactiae</name>
    <dbReference type="NCBI Taxonomy" id="99822"/>
    <lineage>
        <taxon>Bacteria</taxon>
        <taxon>Bacillati</taxon>
        <taxon>Bacillota</taxon>
        <taxon>Bacilli</taxon>
        <taxon>Lactobacillales</taxon>
        <taxon>Streptococcaceae</taxon>
        <taxon>Streptococcus</taxon>
    </lineage>
</organism>
<dbReference type="EMBL" id="UHFG01000004">
    <property type="protein sequence ID" value="SUN48670.1"/>
    <property type="molecule type" value="Genomic_DNA"/>
</dbReference>
<keyword evidence="2" id="KW-0472">Membrane</keyword>
<proteinExistence type="predicted"/>
<dbReference type="InterPro" id="IPR012302">
    <property type="entry name" value="Malic_NAD-bd"/>
</dbReference>
<evidence type="ECO:0000259" key="3">
    <source>
        <dbReference type="SMART" id="SM00919"/>
    </source>
</evidence>
<evidence type="ECO:0000256" key="2">
    <source>
        <dbReference type="SAM" id="Phobius"/>
    </source>
</evidence>
<dbReference type="Proteomes" id="UP000254797">
    <property type="component" value="Unassembled WGS sequence"/>
</dbReference>
<keyword evidence="1 4" id="KW-0560">Oxidoreductase</keyword>
<feature type="transmembrane region" description="Helical" evidence="2">
    <location>
        <begin position="70"/>
        <end position="94"/>
    </location>
</feature>
<dbReference type="PANTHER" id="PTHR43237:SF4">
    <property type="entry name" value="NADP-DEPENDENT MALIC ENZYME"/>
    <property type="match status" value="1"/>
</dbReference>
<feature type="domain" description="Malic enzyme NAD-binding" evidence="3">
    <location>
        <begin position="3"/>
        <end position="92"/>
    </location>
</feature>
<dbReference type="InterPro" id="IPR051674">
    <property type="entry name" value="Malate_Decarboxylase"/>
</dbReference>
<reference evidence="4 5" key="1">
    <citation type="submission" date="2018-06" db="EMBL/GenBank/DDBJ databases">
        <authorList>
            <consortium name="Pathogen Informatics"/>
            <person name="Doyle S."/>
        </authorList>
    </citation>
    <scope>NUCLEOTIDE SEQUENCE [LARGE SCALE GENOMIC DNA]</scope>
    <source>
        <strain evidence="4 5">NCTC4670</strain>
    </source>
</reference>
<dbReference type="GO" id="GO:0051287">
    <property type="term" value="F:NAD binding"/>
    <property type="evidence" value="ECO:0007669"/>
    <property type="project" value="InterPro"/>
</dbReference>
<dbReference type="AlphaFoldDB" id="A0A380JTQ1"/>
<dbReference type="GO" id="GO:0004473">
    <property type="term" value="F:malate dehydrogenase (decarboxylating) (NADP+) activity"/>
    <property type="evidence" value="ECO:0007669"/>
    <property type="project" value="UniProtKB-EC"/>
</dbReference>
<gene>
    <name evidence="4" type="primary">tme</name>
    <name evidence="4" type="ORF">NCTC4670_00625</name>
</gene>
<dbReference type="InterPro" id="IPR036291">
    <property type="entry name" value="NAD(P)-bd_dom_sf"/>
</dbReference>
<evidence type="ECO:0000313" key="5">
    <source>
        <dbReference type="Proteomes" id="UP000254797"/>
    </source>
</evidence>
<dbReference type="PANTHER" id="PTHR43237">
    <property type="entry name" value="NADP-DEPENDENT MALIC ENZYME"/>
    <property type="match status" value="1"/>
</dbReference>
<dbReference type="SMART" id="SM00919">
    <property type="entry name" value="Malic_M"/>
    <property type="match status" value="1"/>
</dbReference>
<dbReference type="EC" id="1.1.1.40" evidence="4"/>
<dbReference type="SUPFAM" id="SSF51735">
    <property type="entry name" value="NAD(P)-binding Rossmann-fold domains"/>
    <property type="match status" value="1"/>
</dbReference>
<protein>
    <submittedName>
        <fullName evidence="4">NAD-dependent malic enzyme</fullName>
        <ecNumber evidence="4">1.1.1.40</ecNumber>
    </submittedName>
</protein>
<evidence type="ECO:0000313" key="4">
    <source>
        <dbReference type="EMBL" id="SUN48670.1"/>
    </source>
</evidence>
<name>A0A380JTQ1_STRDY</name>
<evidence type="ECO:0000256" key="1">
    <source>
        <dbReference type="ARBA" id="ARBA00023002"/>
    </source>
</evidence>
<keyword evidence="2" id="KW-0812">Transmembrane</keyword>
<keyword evidence="2" id="KW-1133">Transmembrane helix</keyword>